<proteinExistence type="predicted"/>
<comment type="caution">
    <text evidence="1">The sequence shown here is derived from an EMBL/GenBank/DDBJ whole genome shotgun (WGS) entry which is preliminary data.</text>
</comment>
<dbReference type="EMBL" id="CAJQZP010001697">
    <property type="protein sequence ID" value="CAG5059120.1"/>
    <property type="molecule type" value="Genomic_DNA"/>
</dbReference>
<sequence length="783" mass="90134">MGTSKYFRKGDMDASDMDEEYLDDPITLYDFEQIRFGCHTQQVKGTFFDIERNIELLEKCRTLSIQIVDCVKYPLYYKSKTTIKYDSVYEKNNAFDKVIEVHQEKFLDESLSADNIDDVQFQFNCPKSTVNCSPKVVSNEDKGNFKGNKNFTSANTSICQKLTLQEMSSGNSHIDFKKNRGLIGLKIIRKDRLVDQGKNSALEECSTNKMEFGCHPSLIANKNTITHEEGNFLLHDQEKYFKDNNIKEKTNNKKNPKLKFTGCKTTNIKETPKYDIYFDKNKCIESKKIIQETKETFIANSVKQHNKPIEVKEVRSKSPIFPCKSIKTCQNTTNTKEELLKSPNKYNENFYNSNILNKNQKDNLKYFDKSPKKQNNLEKSQQRQEKYHEIAIEFQSNITPKNINNHLSFNERRMRNEEYNLSNVAKSIDKECVLLNQQEQDVFQEHSRLNNVVRKLNKMNIMHENKNNKNKINNIELKNQVKCYTNSLEKGLQIKNEVISGEIHTNVKNNMPLTGHQKILVNAIPSTPQRHHIYNNISSNCSLGVSDGTLMQSDNSAYIPTSQVQFLPTLGSIKAVRHQIPHRHFRIQPVSDILLSSLKIQNQSIPYPHLIRRKKFGKKYILGMSKAPELQLTDKSDDSDANTFKRIVEGSDGIAKINSKLLTGVEKIKEIKRDASSVLKINHNKGSRQIKPTKGYSAPILPIPTFDLFFTEIVASKGQAVSESKDIQEDKNVSLLERPPKSSQLSAPLRKRKLDITTISENQSKKKISLNEYNRVKVKNMTR</sequence>
<name>A0A8S3YBP2_PARAO</name>
<dbReference type="Proteomes" id="UP000691718">
    <property type="component" value="Unassembled WGS sequence"/>
</dbReference>
<evidence type="ECO:0000313" key="1">
    <source>
        <dbReference type="EMBL" id="CAG5059120.1"/>
    </source>
</evidence>
<reference evidence="1" key="1">
    <citation type="submission" date="2021-04" db="EMBL/GenBank/DDBJ databases">
        <authorList>
            <person name="Tunstrom K."/>
        </authorList>
    </citation>
    <scope>NUCLEOTIDE SEQUENCE</scope>
</reference>
<evidence type="ECO:0000313" key="2">
    <source>
        <dbReference type="Proteomes" id="UP000691718"/>
    </source>
</evidence>
<dbReference type="AlphaFoldDB" id="A0A8S3YBP2"/>
<keyword evidence="2" id="KW-1185">Reference proteome</keyword>
<organism evidence="1 2">
    <name type="scientific">Parnassius apollo</name>
    <name type="common">Apollo butterfly</name>
    <name type="synonym">Papilio apollo</name>
    <dbReference type="NCBI Taxonomy" id="110799"/>
    <lineage>
        <taxon>Eukaryota</taxon>
        <taxon>Metazoa</taxon>
        <taxon>Ecdysozoa</taxon>
        <taxon>Arthropoda</taxon>
        <taxon>Hexapoda</taxon>
        <taxon>Insecta</taxon>
        <taxon>Pterygota</taxon>
        <taxon>Neoptera</taxon>
        <taxon>Endopterygota</taxon>
        <taxon>Lepidoptera</taxon>
        <taxon>Glossata</taxon>
        <taxon>Ditrysia</taxon>
        <taxon>Papilionoidea</taxon>
        <taxon>Papilionidae</taxon>
        <taxon>Parnassiinae</taxon>
        <taxon>Parnassini</taxon>
        <taxon>Parnassius</taxon>
        <taxon>Parnassius</taxon>
    </lineage>
</organism>
<gene>
    <name evidence="1" type="ORF">PAPOLLO_LOCUS27881</name>
</gene>
<accession>A0A8S3YBP2</accession>
<protein>
    <submittedName>
        <fullName evidence="1">(apollo) hypothetical protein</fullName>
    </submittedName>
</protein>
<dbReference type="OrthoDB" id="7433193at2759"/>